<keyword evidence="2" id="KW-1185">Reference proteome</keyword>
<reference evidence="1" key="1">
    <citation type="submission" date="2022-09" db="EMBL/GenBank/DDBJ databases">
        <title>Comparative genomics and taxonomic characterization of three novel marine species of genus Reichenbachiella exhibiting antioxidant and polysaccharide degradation activities.</title>
        <authorList>
            <person name="Muhammad N."/>
            <person name="Lee Y.-J."/>
            <person name="Ko J."/>
            <person name="Kim S.-G."/>
        </authorList>
    </citation>
    <scope>NUCLEOTIDE SEQUENCE</scope>
    <source>
        <strain evidence="1">BKB1-1</strain>
    </source>
</reference>
<evidence type="ECO:0000313" key="2">
    <source>
        <dbReference type="Proteomes" id="UP001065174"/>
    </source>
</evidence>
<dbReference type="RefSeq" id="WP_262310519.1">
    <property type="nucleotide sequence ID" value="NZ_CP106679.1"/>
</dbReference>
<proteinExistence type="predicted"/>
<evidence type="ECO:0000313" key="1">
    <source>
        <dbReference type="EMBL" id="UXP33090.1"/>
    </source>
</evidence>
<organism evidence="1 2">
    <name type="scientific">Reichenbachiella agarivorans</name>
    <dbReference type="NCBI Taxonomy" id="2979464"/>
    <lineage>
        <taxon>Bacteria</taxon>
        <taxon>Pseudomonadati</taxon>
        <taxon>Bacteroidota</taxon>
        <taxon>Cytophagia</taxon>
        <taxon>Cytophagales</taxon>
        <taxon>Reichenbachiellaceae</taxon>
        <taxon>Reichenbachiella</taxon>
    </lineage>
</organism>
<dbReference type="PROSITE" id="PS51257">
    <property type="entry name" value="PROKAR_LIPOPROTEIN"/>
    <property type="match status" value="1"/>
</dbReference>
<accession>A0ABY6CY02</accession>
<name>A0ABY6CY02_9BACT</name>
<evidence type="ECO:0008006" key="3">
    <source>
        <dbReference type="Google" id="ProtNLM"/>
    </source>
</evidence>
<dbReference type="Proteomes" id="UP001065174">
    <property type="component" value="Chromosome"/>
</dbReference>
<sequence>MYKYRYTLLLLSLAMLGCVDEHSSQIESKRTQLLAHCESTDRYKDNQIIGTWGLYPDPNTGYFSFTAYTFTFYEDGTFDMLINGFTDAISLEDPCGYTWKHYIHGGLFNNGDQKYFCGIYTDEKYKEPAANCNGDQFYHQMFTVDDIKNEQLTLIFYETHNEEEYTYEVVLTKE</sequence>
<dbReference type="EMBL" id="CP106679">
    <property type="protein sequence ID" value="UXP33090.1"/>
    <property type="molecule type" value="Genomic_DNA"/>
</dbReference>
<gene>
    <name evidence="1" type="ORF">N6H18_03860</name>
</gene>
<protein>
    <recommendedName>
        <fullName evidence="3">Lipocalin-like domain-containing protein</fullName>
    </recommendedName>
</protein>